<sequence length="274" mass="30710">METVSPTVLPVPEPAVLVGAPAIPACVSCGTALAGPYCHICGEKRLHRHDYALKHFLEHAVDTVTHFDLRDLWQQLRRPGWLAAEWLRGRRVRHAPPVQLFLITNLLFYLLASVSHFSPFDTQLQYHFASNNGYGGLAKALVAQHLQETGIWYTAFAREFDALAHGYSKSLVFLFIPLLAGPLWLLFRRQRRYFVEWLVLSTYLFGGMLLVFALMALLSMSARVVRPLLFVFTNDDIIAPFMLALTIAYAAGFFRTSRPGSAGAKPCCSVWVSA</sequence>
<feature type="transmembrane region" description="Helical" evidence="1">
    <location>
        <begin position="194"/>
        <end position="217"/>
    </location>
</feature>
<accession>A0ABP7NUM0</accession>
<dbReference type="Pfam" id="PF12412">
    <property type="entry name" value="DUF3667"/>
    <property type="match status" value="1"/>
</dbReference>
<evidence type="ECO:0000313" key="2">
    <source>
        <dbReference type="EMBL" id="GAA3954454.1"/>
    </source>
</evidence>
<evidence type="ECO:0000313" key="3">
    <source>
        <dbReference type="Proteomes" id="UP001499909"/>
    </source>
</evidence>
<dbReference type="EMBL" id="BAABDH010000113">
    <property type="protein sequence ID" value="GAA3954454.1"/>
    <property type="molecule type" value="Genomic_DNA"/>
</dbReference>
<comment type="caution">
    <text evidence="2">The sequence shown here is derived from an EMBL/GenBank/DDBJ whole genome shotgun (WGS) entry which is preliminary data.</text>
</comment>
<organism evidence="2 3">
    <name type="scientific">Hymenobacter algoricola</name>
    <dbReference type="NCBI Taxonomy" id="486267"/>
    <lineage>
        <taxon>Bacteria</taxon>
        <taxon>Pseudomonadati</taxon>
        <taxon>Bacteroidota</taxon>
        <taxon>Cytophagia</taxon>
        <taxon>Cytophagales</taxon>
        <taxon>Hymenobacteraceae</taxon>
        <taxon>Hymenobacter</taxon>
    </lineage>
</organism>
<name>A0ABP7NUM0_9BACT</name>
<feature type="transmembrane region" description="Helical" evidence="1">
    <location>
        <begin position="237"/>
        <end position="254"/>
    </location>
</feature>
<dbReference type="InterPro" id="IPR022134">
    <property type="entry name" value="DUF3667"/>
</dbReference>
<keyword evidence="1" id="KW-1133">Transmembrane helix</keyword>
<proteinExistence type="predicted"/>
<evidence type="ECO:0008006" key="4">
    <source>
        <dbReference type="Google" id="ProtNLM"/>
    </source>
</evidence>
<gene>
    <name evidence="2" type="ORF">GCM10022406_40060</name>
</gene>
<reference evidence="3" key="1">
    <citation type="journal article" date="2019" name="Int. J. Syst. Evol. Microbiol.">
        <title>The Global Catalogue of Microorganisms (GCM) 10K type strain sequencing project: providing services to taxonomists for standard genome sequencing and annotation.</title>
        <authorList>
            <consortium name="The Broad Institute Genomics Platform"/>
            <consortium name="The Broad Institute Genome Sequencing Center for Infectious Disease"/>
            <person name="Wu L."/>
            <person name="Ma J."/>
        </authorList>
    </citation>
    <scope>NUCLEOTIDE SEQUENCE [LARGE SCALE GENOMIC DNA]</scope>
    <source>
        <strain evidence="3">JCM 17214</strain>
    </source>
</reference>
<feature type="transmembrane region" description="Helical" evidence="1">
    <location>
        <begin position="98"/>
        <end position="118"/>
    </location>
</feature>
<protein>
    <recommendedName>
        <fullName evidence="4">DUF3667 domain-containing protein</fullName>
    </recommendedName>
</protein>
<keyword evidence="3" id="KW-1185">Reference proteome</keyword>
<dbReference type="Proteomes" id="UP001499909">
    <property type="component" value="Unassembled WGS sequence"/>
</dbReference>
<keyword evidence="1" id="KW-0812">Transmembrane</keyword>
<keyword evidence="1" id="KW-0472">Membrane</keyword>
<feature type="transmembrane region" description="Helical" evidence="1">
    <location>
        <begin position="170"/>
        <end position="187"/>
    </location>
</feature>
<evidence type="ECO:0000256" key="1">
    <source>
        <dbReference type="SAM" id="Phobius"/>
    </source>
</evidence>
<dbReference type="RefSeq" id="WP_345117808.1">
    <property type="nucleotide sequence ID" value="NZ_BAABDH010000113.1"/>
</dbReference>